<keyword evidence="3" id="KW-1185">Reference proteome</keyword>
<dbReference type="InterPro" id="IPR058913">
    <property type="entry name" value="Integrase_dom_put"/>
</dbReference>
<sequence>MGLKCHQEDPQKLVYDILKEVDPEGMTARLCQTCKCCVFCTYCPNHIWSFDGHDKLKRFGITVYGFIDAWSRKILGMFVHVTNNNPRHIGVYFLQIAFRWNSPKVNNQRSIQMYAFHQQHNRSIIDNILTQIENKICDPDDTLHKLLFNPAWKSGLTFKIIIESGETTPSQPQLLALHTLHTVLQNILAPPIDLFQSVPPPA</sequence>
<dbReference type="AlphaFoldDB" id="A0A0L6VLL3"/>
<comment type="caution">
    <text evidence="2">The sequence shown here is derived from an EMBL/GenBank/DDBJ whole genome shotgun (WGS) entry which is preliminary data.</text>
</comment>
<feature type="domain" description="Integrase core" evidence="1">
    <location>
        <begin position="39"/>
        <end position="85"/>
    </location>
</feature>
<protein>
    <recommendedName>
        <fullName evidence="1">Integrase core domain-containing protein</fullName>
    </recommendedName>
</protein>
<organism evidence="2 3">
    <name type="scientific">Puccinia sorghi</name>
    <dbReference type="NCBI Taxonomy" id="27349"/>
    <lineage>
        <taxon>Eukaryota</taxon>
        <taxon>Fungi</taxon>
        <taxon>Dikarya</taxon>
        <taxon>Basidiomycota</taxon>
        <taxon>Pucciniomycotina</taxon>
        <taxon>Pucciniomycetes</taxon>
        <taxon>Pucciniales</taxon>
        <taxon>Pucciniaceae</taxon>
        <taxon>Puccinia</taxon>
    </lineage>
</organism>
<dbReference type="Pfam" id="PF24764">
    <property type="entry name" value="rva_4"/>
    <property type="match status" value="1"/>
</dbReference>
<evidence type="ECO:0000259" key="1">
    <source>
        <dbReference type="Pfam" id="PF24764"/>
    </source>
</evidence>
<reference evidence="2 3" key="1">
    <citation type="submission" date="2015-08" db="EMBL/GenBank/DDBJ databases">
        <title>Next Generation Sequencing and Analysis of the Genome of Puccinia sorghi L Schw, the Causal Agent of Maize Common Rust.</title>
        <authorList>
            <person name="Rochi L."/>
            <person name="Burguener G."/>
            <person name="Darino M."/>
            <person name="Turjanski A."/>
            <person name="Kreff E."/>
            <person name="Dieguez M.J."/>
            <person name="Sacco F."/>
        </authorList>
    </citation>
    <scope>NUCLEOTIDE SEQUENCE [LARGE SCALE GENOMIC DNA]</scope>
    <source>
        <strain evidence="2 3">RO10H11247</strain>
    </source>
</reference>
<dbReference type="VEuPathDB" id="FungiDB:VP01_1467g3"/>
<dbReference type="PANTHER" id="PTHR46177:SF1">
    <property type="entry name" value="INTEGRASE CATALYTIC DOMAIN-CONTAINING PROTEIN"/>
    <property type="match status" value="1"/>
</dbReference>
<dbReference type="PANTHER" id="PTHR46177">
    <property type="entry name" value="INTEGRASE CATALYTIC DOMAIN-CONTAINING PROTEIN"/>
    <property type="match status" value="1"/>
</dbReference>
<gene>
    <name evidence="2" type="ORF">VP01_1467g3</name>
</gene>
<proteinExistence type="predicted"/>
<dbReference type="Proteomes" id="UP000037035">
    <property type="component" value="Unassembled WGS sequence"/>
</dbReference>
<dbReference type="OrthoDB" id="5946233at2759"/>
<dbReference type="EMBL" id="LAVV01005198">
    <property type="protein sequence ID" value="KNZ61000.1"/>
    <property type="molecule type" value="Genomic_DNA"/>
</dbReference>
<evidence type="ECO:0000313" key="3">
    <source>
        <dbReference type="Proteomes" id="UP000037035"/>
    </source>
</evidence>
<evidence type="ECO:0000313" key="2">
    <source>
        <dbReference type="EMBL" id="KNZ61000.1"/>
    </source>
</evidence>
<name>A0A0L6VLL3_9BASI</name>
<accession>A0A0L6VLL3</accession>